<dbReference type="PROSITE" id="PS51194">
    <property type="entry name" value="HELICASE_CTER"/>
    <property type="match status" value="1"/>
</dbReference>
<evidence type="ECO:0000256" key="3">
    <source>
        <dbReference type="ARBA" id="ARBA00012551"/>
    </source>
</evidence>
<feature type="region of interest" description="Disordered" evidence="9">
    <location>
        <begin position="1022"/>
        <end position="1042"/>
    </location>
</feature>
<feature type="compositionally biased region" description="Acidic residues" evidence="9">
    <location>
        <begin position="1577"/>
        <end position="1590"/>
    </location>
</feature>
<dbReference type="GO" id="GO:0000400">
    <property type="term" value="F:four-way junction DNA binding"/>
    <property type="evidence" value="ECO:0007669"/>
    <property type="project" value="TreeGrafter"/>
</dbReference>
<dbReference type="SMART" id="SM00490">
    <property type="entry name" value="HELICc"/>
    <property type="match status" value="1"/>
</dbReference>
<evidence type="ECO:0000256" key="9">
    <source>
        <dbReference type="SAM" id="MobiDB-lite"/>
    </source>
</evidence>
<feature type="region of interest" description="Disordered" evidence="9">
    <location>
        <begin position="828"/>
        <end position="852"/>
    </location>
</feature>
<dbReference type="InterPro" id="IPR006935">
    <property type="entry name" value="Helicase/UvrB_N"/>
</dbReference>
<keyword evidence="8" id="KW-0539">Nucleus</keyword>
<protein>
    <recommendedName>
        <fullName evidence="3">DNA helicase</fullName>
        <ecNumber evidence="3">3.6.4.12</ecNumber>
    </recommendedName>
</protein>
<comment type="similarity">
    <text evidence="2">Belongs to the DEAD box helicase family. DEAH subfamily. FANCM sub-subfamily.</text>
</comment>
<accession>A0A0L0S7N6</accession>
<comment type="subcellular location">
    <subcellularLocation>
        <location evidence="1">Nucleus</location>
    </subcellularLocation>
</comment>
<feature type="compositionally biased region" description="Low complexity" evidence="9">
    <location>
        <begin position="1504"/>
        <end position="1523"/>
    </location>
</feature>
<feature type="compositionally biased region" description="Polar residues" evidence="9">
    <location>
        <begin position="1110"/>
        <end position="1122"/>
    </location>
</feature>
<feature type="compositionally biased region" description="Acidic residues" evidence="9">
    <location>
        <begin position="1090"/>
        <end position="1102"/>
    </location>
</feature>
<feature type="compositionally biased region" description="Polar residues" evidence="9">
    <location>
        <begin position="144"/>
        <end position="156"/>
    </location>
</feature>
<evidence type="ECO:0000313" key="12">
    <source>
        <dbReference type="EMBL" id="KNE58598.1"/>
    </source>
</evidence>
<feature type="region of interest" description="Disordered" evidence="9">
    <location>
        <begin position="1063"/>
        <end position="1139"/>
    </location>
</feature>
<keyword evidence="7" id="KW-0067">ATP-binding</keyword>
<dbReference type="CDD" id="cd18033">
    <property type="entry name" value="DEXDc_FANCM"/>
    <property type="match status" value="1"/>
</dbReference>
<feature type="region of interest" description="Disordered" evidence="9">
    <location>
        <begin position="24"/>
        <end position="256"/>
    </location>
</feature>
<reference evidence="12 13" key="1">
    <citation type="submission" date="2009-11" db="EMBL/GenBank/DDBJ databases">
        <title>Annotation of Allomyces macrogynus ATCC 38327.</title>
        <authorList>
            <consortium name="The Broad Institute Genome Sequencing Platform"/>
            <person name="Russ C."/>
            <person name="Cuomo C."/>
            <person name="Burger G."/>
            <person name="Gray M.W."/>
            <person name="Holland P.W.H."/>
            <person name="King N."/>
            <person name="Lang F.B.F."/>
            <person name="Roger A.J."/>
            <person name="Ruiz-Trillo I."/>
            <person name="Young S.K."/>
            <person name="Zeng Q."/>
            <person name="Gargeya S."/>
            <person name="Fitzgerald M."/>
            <person name="Haas B."/>
            <person name="Abouelleil A."/>
            <person name="Alvarado L."/>
            <person name="Arachchi H.M."/>
            <person name="Berlin A."/>
            <person name="Chapman S.B."/>
            <person name="Gearin G."/>
            <person name="Goldberg J."/>
            <person name="Griggs A."/>
            <person name="Gujja S."/>
            <person name="Hansen M."/>
            <person name="Heiman D."/>
            <person name="Howarth C."/>
            <person name="Larimer J."/>
            <person name="Lui A."/>
            <person name="MacDonald P.J.P."/>
            <person name="McCowen C."/>
            <person name="Montmayeur A."/>
            <person name="Murphy C."/>
            <person name="Neiman D."/>
            <person name="Pearson M."/>
            <person name="Priest M."/>
            <person name="Roberts A."/>
            <person name="Saif S."/>
            <person name="Shea T."/>
            <person name="Sisk P."/>
            <person name="Stolte C."/>
            <person name="Sykes S."/>
            <person name="Wortman J."/>
            <person name="Nusbaum C."/>
            <person name="Birren B."/>
        </authorList>
    </citation>
    <scope>NUCLEOTIDE SEQUENCE [LARGE SCALE GENOMIC DNA]</scope>
    <source>
        <strain evidence="12 13">ATCC 38327</strain>
    </source>
</reference>
<dbReference type="CDD" id="cd18801">
    <property type="entry name" value="SF2_C_FANCM_Hef"/>
    <property type="match status" value="1"/>
</dbReference>
<dbReference type="Pfam" id="PF04851">
    <property type="entry name" value="ResIII"/>
    <property type="match status" value="1"/>
</dbReference>
<gene>
    <name evidence="12" type="ORF">AMAG_04162</name>
</gene>
<dbReference type="PANTHER" id="PTHR14025:SF20">
    <property type="entry name" value="FANCONI ANEMIA GROUP M PROTEIN"/>
    <property type="match status" value="1"/>
</dbReference>
<feature type="region of interest" description="Disordered" evidence="9">
    <location>
        <begin position="1251"/>
        <end position="1306"/>
    </location>
</feature>
<evidence type="ECO:0000256" key="1">
    <source>
        <dbReference type="ARBA" id="ARBA00004123"/>
    </source>
</evidence>
<feature type="compositionally biased region" description="Pro residues" evidence="9">
    <location>
        <begin position="168"/>
        <end position="181"/>
    </location>
</feature>
<feature type="region of interest" description="Disordered" evidence="9">
    <location>
        <begin position="1187"/>
        <end position="1219"/>
    </location>
</feature>
<dbReference type="OrthoDB" id="164902at2759"/>
<organism evidence="12 13">
    <name type="scientific">Allomyces macrogynus (strain ATCC 38327)</name>
    <name type="common">Allomyces javanicus var. macrogynus</name>
    <dbReference type="NCBI Taxonomy" id="578462"/>
    <lineage>
        <taxon>Eukaryota</taxon>
        <taxon>Fungi</taxon>
        <taxon>Fungi incertae sedis</taxon>
        <taxon>Blastocladiomycota</taxon>
        <taxon>Blastocladiomycetes</taxon>
        <taxon>Blastocladiales</taxon>
        <taxon>Blastocladiaceae</taxon>
        <taxon>Allomyces</taxon>
    </lineage>
</organism>
<dbReference type="STRING" id="578462.A0A0L0S7N6"/>
<dbReference type="VEuPathDB" id="FungiDB:AMAG_04162"/>
<dbReference type="GO" id="GO:0005634">
    <property type="term" value="C:nucleus"/>
    <property type="evidence" value="ECO:0007669"/>
    <property type="project" value="UniProtKB-SubCell"/>
</dbReference>
<name>A0A0L0S7N6_ALLM3</name>
<feature type="compositionally biased region" description="Low complexity" evidence="9">
    <location>
        <begin position="237"/>
        <end position="248"/>
    </location>
</feature>
<dbReference type="InterPro" id="IPR001650">
    <property type="entry name" value="Helicase_C-like"/>
</dbReference>
<keyword evidence="13" id="KW-1185">Reference proteome</keyword>
<feature type="compositionally biased region" description="Polar residues" evidence="9">
    <location>
        <begin position="1278"/>
        <end position="1299"/>
    </location>
</feature>
<feature type="compositionally biased region" description="Low complexity" evidence="9">
    <location>
        <begin position="1205"/>
        <end position="1219"/>
    </location>
</feature>
<feature type="compositionally biased region" description="Pro residues" evidence="9">
    <location>
        <begin position="1123"/>
        <end position="1138"/>
    </location>
</feature>
<dbReference type="FunFam" id="3.40.50.300:FF:000861">
    <property type="entry name" value="Fanconi anemia, complementation group M"/>
    <property type="match status" value="1"/>
</dbReference>
<feature type="compositionally biased region" description="Polar residues" evidence="9">
    <location>
        <begin position="1543"/>
        <end position="1552"/>
    </location>
</feature>
<dbReference type="GO" id="GO:0045003">
    <property type="term" value="P:double-strand break repair via synthesis-dependent strand annealing"/>
    <property type="evidence" value="ECO:0007669"/>
    <property type="project" value="TreeGrafter"/>
</dbReference>
<dbReference type="Gene3D" id="3.40.50.300">
    <property type="entry name" value="P-loop containing nucleotide triphosphate hydrolases"/>
    <property type="match status" value="2"/>
</dbReference>
<dbReference type="GO" id="GO:0036297">
    <property type="term" value="P:interstrand cross-link repair"/>
    <property type="evidence" value="ECO:0007669"/>
    <property type="project" value="TreeGrafter"/>
</dbReference>
<feature type="domain" description="Helicase ATP-binding" evidence="10">
    <location>
        <begin position="304"/>
        <end position="473"/>
    </location>
</feature>
<dbReference type="SMART" id="SM00487">
    <property type="entry name" value="DEXDc"/>
    <property type="match status" value="1"/>
</dbReference>
<dbReference type="PROSITE" id="PS51192">
    <property type="entry name" value="HELICASE_ATP_BIND_1"/>
    <property type="match status" value="1"/>
</dbReference>
<keyword evidence="4" id="KW-0547">Nucleotide-binding</keyword>
<evidence type="ECO:0000313" key="13">
    <source>
        <dbReference type="Proteomes" id="UP000054350"/>
    </source>
</evidence>
<dbReference type="GO" id="GO:0043138">
    <property type="term" value="F:3'-5' DNA helicase activity"/>
    <property type="evidence" value="ECO:0007669"/>
    <property type="project" value="TreeGrafter"/>
</dbReference>
<feature type="compositionally biased region" description="Polar residues" evidence="9">
    <location>
        <begin position="1251"/>
        <end position="1271"/>
    </location>
</feature>
<feature type="compositionally biased region" description="Pro residues" evidence="9">
    <location>
        <begin position="62"/>
        <end position="86"/>
    </location>
</feature>
<dbReference type="InterPro" id="IPR044749">
    <property type="entry name" value="FANCM_DEXDc"/>
</dbReference>
<dbReference type="eggNOG" id="KOG0354">
    <property type="taxonomic scope" value="Eukaryota"/>
</dbReference>
<reference evidence="13" key="2">
    <citation type="submission" date="2009-11" db="EMBL/GenBank/DDBJ databases">
        <title>The Genome Sequence of Allomyces macrogynus strain ATCC 38327.</title>
        <authorList>
            <consortium name="The Broad Institute Genome Sequencing Platform"/>
            <person name="Russ C."/>
            <person name="Cuomo C."/>
            <person name="Shea T."/>
            <person name="Young S.K."/>
            <person name="Zeng Q."/>
            <person name="Koehrsen M."/>
            <person name="Haas B."/>
            <person name="Borodovsky M."/>
            <person name="Guigo R."/>
            <person name="Alvarado L."/>
            <person name="Berlin A."/>
            <person name="Borenstein D."/>
            <person name="Chen Z."/>
            <person name="Engels R."/>
            <person name="Freedman E."/>
            <person name="Gellesch M."/>
            <person name="Goldberg J."/>
            <person name="Griggs A."/>
            <person name="Gujja S."/>
            <person name="Heiman D."/>
            <person name="Hepburn T."/>
            <person name="Howarth C."/>
            <person name="Jen D."/>
            <person name="Larson L."/>
            <person name="Lewis B."/>
            <person name="Mehta T."/>
            <person name="Park D."/>
            <person name="Pearson M."/>
            <person name="Roberts A."/>
            <person name="Saif S."/>
            <person name="Shenoy N."/>
            <person name="Sisk P."/>
            <person name="Stolte C."/>
            <person name="Sykes S."/>
            <person name="Walk T."/>
            <person name="White J."/>
            <person name="Yandava C."/>
            <person name="Burger G."/>
            <person name="Gray M.W."/>
            <person name="Holland P.W.H."/>
            <person name="King N."/>
            <person name="Lang F.B.F."/>
            <person name="Roger A.J."/>
            <person name="Ruiz-Trillo I."/>
            <person name="Lander E."/>
            <person name="Nusbaum C."/>
        </authorList>
    </citation>
    <scope>NUCLEOTIDE SEQUENCE [LARGE SCALE GENOMIC DNA]</scope>
    <source>
        <strain evidence="13">ATCC 38327</strain>
    </source>
</reference>
<evidence type="ECO:0000256" key="4">
    <source>
        <dbReference type="ARBA" id="ARBA00022741"/>
    </source>
</evidence>
<dbReference type="GO" id="GO:0016787">
    <property type="term" value="F:hydrolase activity"/>
    <property type="evidence" value="ECO:0007669"/>
    <property type="project" value="UniProtKB-KW"/>
</dbReference>
<keyword evidence="6" id="KW-0347">Helicase</keyword>
<dbReference type="InterPro" id="IPR027417">
    <property type="entry name" value="P-loop_NTPase"/>
</dbReference>
<dbReference type="EMBL" id="GG745333">
    <property type="protein sequence ID" value="KNE58598.1"/>
    <property type="molecule type" value="Genomic_DNA"/>
</dbReference>
<dbReference type="Proteomes" id="UP000054350">
    <property type="component" value="Unassembled WGS sequence"/>
</dbReference>
<evidence type="ECO:0000256" key="2">
    <source>
        <dbReference type="ARBA" id="ARBA00009889"/>
    </source>
</evidence>
<evidence type="ECO:0000256" key="5">
    <source>
        <dbReference type="ARBA" id="ARBA00022801"/>
    </source>
</evidence>
<feature type="region of interest" description="Disordered" evidence="9">
    <location>
        <begin position="1321"/>
        <end position="1647"/>
    </location>
</feature>
<evidence type="ECO:0000256" key="8">
    <source>
        <dbReference type="ARBA" id="ARBA00023242"/>
    </source>
</evidence>
<evidence type="ECO:0000256" key="6">
    <source>
        <dbReference type="ARBA" id="ARBA00022806"/>
    </source>
</evidence>
<evidence type="ECO:0000256" key="7">
    <source>
        <dbReference type="ARBA" id="ARBA00022840"/>
    </source>
</evidence>
<dbReference type="PANTHER" id="PTHR14025">
    <property type="entry name" value="FANCONI ANEMIA GROUP M FANCM FAMILY MEMBER"/>
    <property type="match status" value="1"/>
</dbReference>
<evidence type="ECO:0000259" key="11">
    <source>
        <dbReference type="PROSITE" id="PS51194"/>
    </source>
</evidence>
<dbReference type="Pfam" id="PF00271">
    <property type="entry name" value="Helicase_C"/>
    <property type="match status" value="1"/>
</dbReference>
<feature type="domain" description="Helicase C-terminal" evidence="11">
    <location>
        <begin position="640"/>
        <end position="817"/>
    </location>
</feature>
<feature type="compositionally biased region" description="Basic residues" evidence="9">
    <location>
        <begin position="1398"/>
        <end position="1407"/>
    </location>
</feature>
<feature type="compositionally biased region" description="Pro residues" evidence="9">
    <location>
        <begin position="93"/>
        <end position="117"/>
    </location>
</feature>
<dbReference type="EC" id="3.6.4.12" evidence="3"/>
<proteinExistence type="inferred from homology"/>
<sequence>MADDDWDDGGFDWDDPALTSQLLQIKVPPTVAHPPPVAPAWNAAHARPPPPPAARPAAHQWRPPPAPAQYAAPPRPSGYAPPPPTRPAWQAGPSPPGPGPVPVARPFPAAAPAPIPPHVHNQQRPPPPLQQPVAWRPSRPPLTPTQGVTPSLTQTRLPDAWRTTAPLPAFPAPAHPPPPPVATNSLTRPWPAGPSSAHQPVQGPGTVPTRATPASFHQPPEAPAPPAWKQPTHRADPPAASPAAIPGATGIKDDDHSCIQGVPERPSDEFLLEHASCMHSFDPDAIVQWIYPTNMPVRDYQINIVQKALFNNTLVSIPTGLGKTLIAAVVMLNFYMWFPEGKIVFMAPTRPLVAQQQSACYKITGIPIEDMVVFVGTTISPEERKHYWQTKRVFFTTPHNMANDLNHGTCPGKDVVLIVVDEAHRATGQYPYVPCVRELLKFHQDFRVLALSATPGSRREQVQEVISNLLINRIEIRTEESADLMQYTFKRVKQSVVVSLSGPAKEAHARFVQFMRPIAQRLKSLGVSHTDDPDQMSSFGIMARAKKLGFPHGCYGDVNALQRMLALLETLNTQSLAAFRQALRDLPIDMQTSKVKSNKALAAWVQSLAFKEYVGWLGSIMDSDPHFVAHPKQAALERIVLEHFANQAKDDRAATGGSKIMIFAKFRNIVDEIAKILDKHRPLVRVMSFVGQSSHKATGRGLNQREQLAIIRQFQEGGYNVLVSTSVGEEGLDIGDIDLIICYDTSQSPVQMLQRMGRTGRKREGRVVCLLTAGKEEEQYKKSQDNYKSVQNMIQKGGLQLFDKPARMIPFNVKPVLIKCFLNIPPLPGEGDDEDDARPSKRGRRGGAKRPGAFLTSSEMVKFMAKFELPRDAPPVPELALTRYLGQQVLRPGKFIAPSVTSERFMDLLGGLHELQRTVIEEQLASATAFGAGSDDDYGLLTQVSDVAADLDYRDVPMREPPPEPEPFLPSQLEPVVGFSRVGKAMASAAAPKPAAASLIKKPICLEIDDDDVDDDDADLSRLASVAPAPPVSSGRTDEPMDVDQLSLSDTFEGPFDFGLADSAPMPSVGFQDNADPLHPNLDFDAAPADADDDDFQFDLDDGVTGYKPSIQSPARQFKQSPTRPPPPAVPPPPPPLLSPLVAKDPLQELDWCPRYLAAVWTPYGAPLPPSAYLDVSVVIPPRHECRAGSASRVSPVRPNEDTDLGALGPPTLGPTPSANPVTVATKPAATTPAATAMRANAVDLHDVPLSVTQGSTPAQPLPSSVTQGSTPVKPLPSSVTQGSTPAQPLPSSGTQGSTPERRPSFKPVPVVILDETPISMAASSPVTGGPLRTARDRLSPMFVTPRPRTKSISFSQLPPESPSPVIQRAWAKEKDRRRQQRRQQQLLDSPDALAAPPRRKLKRKHASSRDRAPKLQPAAAAGVDRGFLDLEAELSGSDTGAGSHDDAEDSDDSAGSLVDWIAETQMEPDTPTSRLALYRMAHPPDSPIGDDDGDGPLQLPSFLLRGRARLPPTTPRTPGSRTNDTYDSQDSFLAPSDEPEPASTSTTQVSLDTLEAQLDRDYRRRKRRRRERGREEEDDDEAEEEEAGPADEATTPPIRLRRLKSRKQIRDGEVAEAPSPTADRKQNGGRGGGSRSVIELLSDDDD</sequence>
<dbReference type="InterPro" id="IPR014001">
    <property type="entry name" value="Helicase_ATP-bd"/>
</dbReference>
<evidence type="ECO:0000259" key="10">
    <source>
        <dbReference type="PROSITE" id="PS51192"/>
    </source>
</evidence>
<dbReference type="GO" id="GO:0005524">
    <property type="term" value="F:ATP binding"/>
    <property type="evidence" value="ECO:0007669"/>
    <property type="project" value="UniProtKB-KW"/>
</dbReference>
<dbReference type="SUPFAM" id="SSF52540">
    <property type="entry name" value="P-loop containing nucleoside triphosphate hydrolases"/>
    <property type="match status" value="1"/>
</dbReference>
<keyword evidence="5" id="KW-0378">Hydrolase</keyword>
<dbReference type="GO" id="GO:0009378">
    <property type="term" value="F:four-way junction helicase activity"/>
    <property type="evidence" value="ECO:0007669"/>
    <property type="project" value="TreeGrafter"/>
</dbReference>